<feature type="region of interest" description="Disordered" evidence="2">
    <location>
        <begin position="152"/>
        <end position="177"/>
    </location>
</feature>
<dbReference type="SUPFAM" id="SSF56672">
    <property type="entry name" value="DNA/RNA polymerases"/>
    <property type="match status" value="1"/>
</dbReference>
<keyword evidence="1" id="KW-0378">Hydrolase</keyword>
<protein>
    <submittedName>
        <fullName evidence="7">Uncharacterized protein LOC113784102</fullName>
    </submittedName>
</protein>
<evidence type="ECO:0000256" key="2">
    <source>
        <dbReference type="SAM" id="MobiDB-lite"/>
    </source>
</evidence>
<keyword evidence="1" id="KW-0064">Aspartyl protease</keyword>
<dbReference type="InterPro" id="IPR057670">
    <property type="entry name" value="SH3_retrovirus"/>
</dbReference>
<dbReference type="InterPro" id="IPR013103">
    <property type="entry name" value="RVT_2"/>
</dbReference>
<evidence type="ECO:0000259" key="5">
    <source>
        <dbReference type="Pfam" id="PF25597"/>
    </source>
</evidence>
<name>A0A3Q7XI55_CICAR</name>
<dbReference type="OrthoDB" id="1435198at2759"/>
<dbReference type="Pfam" id="PF07727">
    <property type="entry name" value="RVT_2"/>
    <property type="match status" value="1"/>
</dbReference>
<gene>
    <name evidence="7" type="primary">LOC113784102</name>
</gene>
<dbReference type="STRING" id="3827.A0A3Q7XI55"/>
<feature type="domain" description="Retrovirus-related Pol polyprotein from transposon TNT 1-94-like beta-barrel" evidence="4">
    <location>
        <begin position="235"/>
        <end position="297"/>
    </location>
</feature>
<evidence type="ECO:0000259" key="4">
    <source>
        <dbReference type="Pfam" id="PF22936"/>
    </source>
</evidence>
<feature type="compositionally biased region" description="Low complexity" evidence="2">
    <location>
        <begin position="157"/>
        <end position="170"/>
    </location>
</feature>
<dbReference type="PANTHER" id="PTHR11439">
    <property type="entry name" value="GAG-POL-RELATED RETROTRANSPOSON"/>
    <property type="match status" value="1"/>
</dbReference>
<dbReference type="InterPro" id="IPR054722">
    <property type="entry name" value="PolX-like_BBD"/>
</dbReference>
<dbReference type="Proteomes" id="UP000087171">
    <property type="component" value="Unplaced"/>
</dbReference>
<accession>A0A3Q7XI55</accession>
<dbReference type="Pfam" id="PF22936">
    <property type="entry name" value="Pol_BBD"/>
    <property type="match status" value="1"/>
</dbReference>
<sequence>MVNVLWDELEDLRPTPSCVCPIPCSCKLSTTVRDFKHQEYISCFLKGLNEKYNNVRTHILFMDLLPSISKLYSLLVQQDLVPNSTHNPPDTSVAFNINTPNNCSQGRGQSHHGCGCGRGQPHPSMLCTHCHKNNHTVDTCYYKHGFPSGYRNNQFANSSSPNDSKNPSLSQPLQQPDSNNHLSKEYYQILINLLHHSKSDSATFFATKNSISDQSNLIVSSISNTSFVSNHLSIWIMELGAFDHVCPFIKYFSSIKQIKPISIIFPNGSSILAHFPGHVYFTSNLYLQNVLFIPQFNVFGFIAYASTLLHHRTKLDLRATKCIFLGFREGTKGYLMFDLHTHATFVSRNVVFYEHIFPYANPNSTSLHINDVSHYSFILFDDIDMPLPNIVYVKNSTNDSTQSASSGLDTSPDNLRTSPIFDFDAHPDTLRRSSRSKKASAYLHDFECNFAHARHHKSDILYPLSHVLSYSKLSSSFYHFISSISAVREPTCFKQAVTYSNWTHAMQSELTALSQNKSWTLTKLPQAKLTIVRLLLALASSHNWHLHQLDVHNAFLNGNVEEEVYIQLPRGLLAHNPNIVCKLHKSLYGLKQSSRKWFARLSSTLISKGYTQSNSDNSLFIKSIYSSLTALLIYVDDIIISRNNIDEISEIKSFLNCNFKIKDLGHLKYFLGLAIARSKSGIHISQRKYTIDILSDVGMLASKPCSIPMQTTSKFNKDLGQPFTDRASYRRLIGKLIYLTNMRPYISYVIQQLSQFMSSPTKFHYHAAIQILCYLKLSLAQGIMLSSSSSVQLRALCDSDWASFPDTRRSVSGFCIFLGDSLITWKSKN</sequence>
<evidence type="ECO:0000313" key="6">
    <source>
        <dbReference type="Proteomes" id="UP000087171"/>
    </source>
</evidence>
<reference evidence="7" key="1">
    <citation type="submission" date="2025-08" db="UniProtKB">
        <authorList>
            <consortium name="RefSeq"/>
        </authorList>
    </citation>
    <scope>IDENTIFICATION</scope>
    <source>
        <tissue evidence="7">Etiolated seedlings</tissue>
    </source>
</reference>
<feature type="domain" description="Reverse transcriptase Ty1/copia-type" evidence="3">
    <location>
        <begin position="521"/>
        <end position="710"/>
    </location>
</feature>
<dbReference type="AlphaFoldDB" id="A0A3Q7XI55"/>
<dbReference type="GO" id="GO:0004190">
    <property type="term" value="F:aspartic-type endopeptidase activity"/>
    <property type="evidence" value="ECO:0007669"/>
    <property type="project" value="UniProtKB-KW"/>
</dbReference>
<evidence type="ECO:0000256" key="1">
    <source>
        <dbReference type="ARBA" id="ARBA00022750"/>
    </source>
</evidence>
<keyword evidence="1" id="KW-0645">Protease</keyword>
<dbReference type="InterPro" id="IPR043502">
    <property type="entry name" value="DNA/RNA_pol_sf"/>
</dbReference>
<dbReference type="Pfam" id="PF25597">
    <property type="entry name" value="SH3_retrovirus"/>
    <property type="match status" value="1"/>
</dbReference>
<evidence type="ECO:0000259" key="3">
    <source>
        <dbReference type="Pfam" id="PF07727"/>
    </source>
</evidence>
<dbReference type="RefSeq" id="XP_027186068.1">
    <property type="nucleotide sequence ID" value="XM_027330267.1"/>
</dbReference>
<keyword evidence="6" id="KW-1185">Reference proteome</keyword>
<proteinExistence type="predicted"/>
<evidence type="ECO:0000313" key="7">
    <source>
        <dbReference type="RefSeq" id="XP_027186068.1"/>
    </source>
</evidence>
<organism evidence="6 7">
    <name type="scientific">Cicer arietinum</name>
    <name type="common">Chickpea</name>
    <name type="synonym">Garbanzo</name>
    <dbReference type="NCBI Taxonomy" id="3827"/>
    <lineage>
        <taxon>Eukaryota</taxon>
        <taxon>Viridiplantae</taxon>
        <taxon>Streptophyta</taxon>
        <taxon>Embryophyta</taxon>
        <taxon>Tracheophyta</taxon>
        <taxon>Spermatophyta</taxon>
        <taxon>Magnoliopsida</taxon>
        <taxon>eudicotyledons</taxon>
        <taxon>Gunneridae</taxon>
        <taxon>Pentapetalae</taxon>
        <taxon>rosids</taxon>
        <taxon>fabids</taxon>
        <taxon>Fabales</taxon>
        <taxon>Fabaceae</taxon>
        <taxon>Papilionoideae</taxon>
        <taxon>50 kb inversion clade</taxon>
        <taxon>NPAAA clade</taxon>
        <taxon>Hologalegina</taxon>
        <taxon>IRL clade</taxon>
        <taxon>Cicereae</taxon>
        <taxon>Cicer</taxon>
    </lineage>
</organism>
<dbReference type="PANTHER" id="PTHR11439:SF463">
    <property type="entry name" value="REVERSE TRANSCRIPTASE TY1_COPIA-TYPE DOMAIN-CONTAINING PROTEIN"/>
    <property type="match status" value="1"/>
</dbReference>
<feature type="domain" description="Retroviral polymerase SH3-like" evidence="5">
    <location>
        <begin position="303"/>
        <end position="363"/>
    </location>
</feature>